<feature type="transmembrane region" description="Helical" evidence="1">
    <location>
        <begin position="12"/>
        <end position="33"/>
    </location>
</feature>
<evidence type="ECO:0000313" key="2">
    <source>
        <dbReference type="EMBL" id="MBE9609703.1"/>
    </source>
</evidence>
<protein>
    <submittedName>
        <fullName evidence="2">FixH family protein</fullName>
    </submittedName>
</protein>
<proteinExistence type="predicted"/>
<evidence type="ECO:0000256" key="1">
    <source>
        <dbReference type="SAM" id="Phobius"/>
    </source>
</evidence>
<accession>A0A8J7K8M3</accession>
<keyword evidence="1" id="KW-0812">Transmembrane</keyword>
<name>A0A8J7K8M3_9NEIS</name>
<sequence>MQDNAKPWYTHSFVWLLIALPATAVIASGLLIYQAASTADGLVADDYYKAGQEINKDLHRDEAATKLGINAQLMLSADGKHIRVLFTAPPPGQQLQLKLLHPTRSGLDHVLPLTAQGGQIWQASIDRPLESARWKIELSDQGKNWRLTGNWRADAIEPAQLGTTASAVSH</sequence>
<dbReference type="Proteomes" id="UP000604481">
    <property type="component" value="Unassembled WGS sequence"/>
</dbReference>
<evidence type="ECO:0000313" key="3">
    <source>
        <dbReference type="Proteomes" id="UP000604481"/>
    </source>
</evidence>
<dbReference type="Pfam" id="PF05751">
    <property type="entry name" value="FixH"/>
    <property type="match status" value="1"/>
</dbReference>
<organism evidence="2 3">
    <name type="scientific">Chitinilyticum piscinae</name>
    <dbReference type="NCBI Taxonomy" id="2866724"/>
    <lineage>
        <taxon>Bacteria</taxon>
        <taxon>Pseudomonadati</taxon>
        <taxon>Pseudomonadota</taxon>
        <taxon>Betaproteobacteria</taxon>
        <taxon>Neisseriales</taxon>
        <taxon>Chitinibacteraceae</taxon>
        <taxon>Chitinilyticum</taxon>
    </lineage>
</organism>
<dbReference type="RefSeq" id="WP_194116228.1">
    <property type="nucleotide sequence ID" value="NZ_JADFUA010000005.1"/>
</dbReference>
<keyword evidence="3" id="KW-1185">Reference proteome</keyword>
<dbReference type="AlphaFoldDB" id="A0A8J7K8M3"/>
<dbReference type="EMBL" id="JADFUA010000005">
    <property type="protein sequence ID" value="MBE9609703.1"/>
    <property type="molecule type" value="Genomic_DNA"/>
</dbReference>
<keyword evidence="1" id="KW-0472">Membrane</keyword>
<keyword evidence="1" id="KW-1133">Transmembrane helix</keyword>
<dbReference type="InterPro" id="IPR008620">
    <property type="entry name" value="FixH"/>
</dbReference>
<gene>
    <name evidence="2" type="ORF">INR99_10090</name>
</gene>
<reference evidence="2 3" key="1">
    <citation type="submission" date="2020-10" db="EMBL/GenBank/DDBJ databases">
        <title>The genome sequence of Chitinilyticum litopenaei 4Y14.</title>
        <authorList>
            <person name="Liu Y."/>
        </authorList>
    </citation>
    <scope>NUCLEOTIDE SEQUENCE [LARGE SCALE GENOMIC DNA]</scope>
    <source>
        <strain evidence="2 3">4Y14</strain>
    </source>
</reference>
<comment type="caution">
    <text evidence="2">The sequence shown here is derived from an EMBL/GenBank/DDBJ whole genome shotgun (WGS) entry which is preliminary data.</text>
</comment>